<evidence type="ECO:0000313" key="2">
    <source>
        <dbReference type="Proteomes" id="UP000290365"/>
    </source>
</evidence>
<keyword evidence="2" id="KW-1185">Reference proteome</keyword>
<dbReference type="RefSeq" id="WP_129890731.1">
    <property type="nucleotide sequence ID" value="NZ_CP035758.1"/>
</dbReference>
<dbReference type="AlphaFoldDB" id="A0A4P6JW23"/>
<reference evidence="1 2" key="1">
    <citation type="submission" date="2019-01" db="EMBL/GenBank/DDBJ databases">
        <title>Ktedonosporobacter rubrisoli SCAWS-G2.</title>
        <authorList>
            <person name="Huang Y."/>
            <person name="Yan B."/>
        </authorList>
    </citation>
    <scope>NUCLEOTIDE SEQUENCE [LARGE SCALE GENOMIC DNA]</scope>
    <source>
        <strain evidence="1 2">SCAWS-G2</strain>
    </source>
</reference>
<dbReference type="EMBL" id="CP035758">
    <property type="protein sequence ID" value="QBD79665.1"/>
    <property type="molecule type" value="Genomic_DNA"/>
</dbReference>
<gene>
    <name evidence="1" type="ORF">EPA93_28280</name>
</gene>
<sequence length="192" mass="21927">MKNEPMSVLEAHLVSVSLMLFEEIFLSQFHVCSNRMFHYHLKAKARQPKRSPHQDVQENLPEDALVACLLTYVVQAWSEGRRSFPFSRFPFIAISTQVVFMPLEIDLFLTPTAPFTSNESASLRQAEYPFLFGLKKRTKINVSFCDGRDEEVILQAEVFISYSQYSWPMLIHRGERGLAGCMASSLVIGSVE</sequence>
<organism evidence="1 2">
    <name type="scientific">Ktedonosporobacter rubrisoli</name>
    <dbReference type="NCBI Taxonomy" id="2509675"/>
    <lineage>
        <taxon>Bacteria</taxon>
        <taxon>Bacillati</taxon>
        <taxon>Chloroflexota</taxon>
        <taxon>Ktedonobacteria</taxon>
        <taxon>Ktedonobacterales</taxon>
        <taxon>Ktedonosporobacteraceae</taxon>
        <taxon>Ktedonosporobacter</taxon>
    </lineage>
</organism>
<dbReference type="KEGG" id="kbs:EPA93_28280"/>
<name>A0A4P6JW23_KTERU</name>
<proteinExistence type="predicted"/>
<dbReference type="Proteomes" id="UP000290365">
    <property type="component" value="Chromosome"/>
</dbReference>
<evidence type="ECO:0000313" key="1">
    <source>
        <dbReference type="EMBL" id="QBD79665.1"/>
    </source>
</evidence>
<protein>
    <submittedName>
        <fullName evidence="1">Uncharacterized protein</fullName>
    </submittedName>
</protein>
<accession>A0A4P6JW23</accession>